<dbReference type="EMBL" id="QMEB01000236">
    <property type="protein sequence ID" value="NMG22257.1"/>
    <property type="molecule type" value="Genomic_DNA"/>
</dbReference>
<gene>
    <name evidence="2" type="ORF">DP116_23520</name>
</gene>
<evidence type="ECO:0000256" key="1">
    <source>
        <dbReference type="SAM" id="MobiDB-lite"/>
    </source>
</evidence>
<comment type="caution">
    <text evidence="2">The sequence shown here is derived from an EMBL/GenBank/DDBJ whole genome shotgun (WGS) entry which is preliminary data.</text>
</comment>
<organism evidence="2 3">
    <name type="scientific">Brasilonema bromeliae SPC951</name>
    <dbReference type="NCBI Taxonomy" id="385972"/>
    <lineage>
        <taxon>Bacteria</taxon>
        <taxon>Bacillati</taxon>
        <taxon>Cyanobacteriota</taxon>
        <taxon>Cyanophyceae</taxon>
        <taxon>Nostocales</taxon>
        <taxon>Scytonemataceae</taxon>
        <taxon>Brasilonema</taxon>
        <taxon>Bromeliae group (in: Brasilonema)</taxon>
    </lineage>
</organism>
<evidence type="ECO:0000313" key="3">
    <source>
        <dbReference type="Proteomes" id="UP000718564"/>
    </source>
</evidence>
<accession>A0ABX1PCP3</accession>
<dbReference type="Proteomes" id="UP000718564">
    <property type="component" value="Unassembled WGS sequence"/>
</dbReference>
<protein>
    <submittedName>
        <fullName evidence="2">Uncharacterized protein</fullName>
    </submittedName>
</protein>
<evidence type="ECO:0000313" key="2">
    <source>
        <dbReference type="EMBL" id="NMG22257.1"/>
    </source>
</evidence>
<dbReference type="RefSeq" id="WP_169157469.1">
    <property type="nucleotide sequence ID" value="NZ_CAWPJE010000236.1"/>
</dbReference>
<sequence length="117" mass="12173">MLTKGISITNQSGEKVSAEVTVKDKRAAIARITPGGFSGGKPSPCAESTGQSGCAGLGRRAGEAIAPRVRFVCPVSQTWLYPVYGRSVGLTTDIPFGLVRVQTYGASPNQSKSENQG</sequence>
<feature type="region of interest" description="Disordered" evidence="1">
    <location>
        <begin position="33"/>
        <end position="53"/>
    </location>
</feature>
<proteinExistence type="predicted"/>
<keyword evidence="3" id="KW-1185">Reference proteome</keyword>
<reference evidence="2 3" key="1">
    <citation type="submission" date="2018-06" db="EMBL/GenBank/DDBJ databases">
        <title>Comparative genomics of Brasilonema spp. strains.</title>
        <authorList>
            <person name="Alvarenga D.O."/>
            <person name="Fiore M.F."/>
            <person name="Varani A.M."/>
        </authorList>
    </citation>
    <scope>NUCLEOTIDE SEQUENCE [LARGE SCALE GENOMIC DNA]</scope>
    <source>
        <strain evidence="2 3">SPC951</strain>
    </source>
</reference>
<name>A0ABX1PCP3_9CYAN</name>